<dbReference type="EMBL" id="JAUEPH010000002">
    <property type="protein sequence ID" value="MDN3203717.1"/>
    <property type="molecule type" value="Genomic_DNA"/>
</dbReference>
<dbReference type="Gene3D" id="3.40.120.10">
    <property type="entry name" value="Alpha-D-Glucose-1,6-Bisphosphate, subunit A, domain 3"/>
    <property type="match status" value="3"/>
</dbReference>
<dbReference type="Gene3D" id="3.30.310.50">
    <property type="entry name" value="Alpha-D-phosphohexomutase, C-terminal domain"/>
    <property type="match status" value="1"/>
</dbReference>
<dbReference type="CDD" id="cd05799">
    <property type="entry name" value="PGM2"/>
    <property type="match status" value="1"/>
</dbReference>
<reference evidence="11" key="1">
    <citation type="submission" date="2023-06" db="EMBL/GenBank/DDBJ databases">
        <title>Robiginitalea aurantiacus sp. nov. and Algoriphagus sediminis sp. nov., isolated from coastal sediment.</title>
        <authorList>
            <person name="Zhou Z.Y."/>
            <person name="An J."/>
            <person name="Jia Y.W."/>
            <person name="Du Z.J."/>
        </authorList>
    </citation>
    <scope>NUCLEOTIDE SEQUENCE</scope>
    <source>
        <strain evidence="11">C2-7</strain>
    </source>
</reference>
<dbReference type="InterPro" id="IPR005844">
    <property type="entry name" value="A-D-PHexomutase_a/b/a-I"/>
</dbReference>
<comment type="caution">
    <text evidence="11">The sequence shown here is derived from an EMBL/GenBank/DDBJ whole genome shotgun (WGS) entry which is preliminary data.</text>
</comment>
<accession>A0ABT7YB26</accession>
<keyword evidence="12" id="KW-1185">Reference proteome</keyword>
<organism evidence="11 12">
    <name type="scientific">Algoriphagus sediminis</name>
    <dbReference type="NCBI Taxonomy" id="3057113"/>
    <lineage>
        <taxon>Bacteria</taxon>
        <taxon>Pseudomonadati</taxon>
        <taxon>Bacteroidota</taxon>
        <taxon>Cytophagia</taxon>
        <taxon>Cytophagales</taxon>
        <taxon>Cyclobacteriaceae</taxon>
        <taxon>Algoriphagus</taxon>
    </lineage>
</organism>
<dbReference type="PANTHER" id="PTHR45745">
    <property type="entry name" value="PHOSPHOMANNOMUTASE 45A"/>
    <property type="match status" value="1"/>
</dbReference>
<name>A0ABT7YB26_9BACT</name>
<dbReference type="InterPro" id="IPR016055">
    <property type="entry name" value="A-D-PHexomutase_a/b/a-I/II/III"/>
</dbReference>
<dbReference type="SUPFAM" id="SSF53738">
    <property type="entry name" value="Phosphoglucomutase, first 3 domains"/>
    <property type="match status" value="3"/>
</dbReference>
<dbReference type="PRINTS" id="PR00509">
    <property type="entry name" value="PGMPMM"/>
</dbReference>
<evidence type="ECO:0000256" key="2">
    <source>
        <dbReference type="ARBA" id="ARBA00010231"/>
    </source>
</evidence>
<evidence type="ECO:0000256" key="1">
    <source>
        <dbReference type="ARBA" id="ARBA00001946"/>
    </source>
</evidence>
<dbReference type="PANTHER" id="PTHR45745:SF1">
    <property type="entry name" value="PHOSPHOGLUCOMUTASE 2B-RELATED"/>
    <property type="match status" value="1"/>
</dbReference>
<evidence type="ECO:0000256" key="7">
    <source>
        <dbReference type="RuleBase" id="RU004326"/>
    </source>
</evidence>
<evidence type="ECO:0000313" key="11">
    <source>
        <dbReference type="EMBL" id="MDN3203717.1"/>
    </source>
</evidence>
<comment type="similarity">
    <text evidence="2 7">Belongs to the phosphohexose mutase family.</text>
</comment>
<evidence type="ECO:0000259" key="10">
    <source>
        <dbReference type="Pfam" id="PF02880"/>
    </source>
</evidence>
<feature type="domain" description="Alpha-D-phosphohexomutase alpha/beta/alpha" evidence="10">
    <location>
        <begin position="324"/>
        <end position="449"/>
    </location>
</feature>
<evidence type="ECO:0000259" key="9">
    <source>
        <dbReference type="Pfam" id="PF02879"/>
    </source>
</evidence>
<dbReference type="GO" id="GO:0016853">
    <property type="term" value="F:isomerase activity"/>
    <property type="evidence" value="ECO:0007669"/>
    <property type="project" value="UniProtKB-KW"/>
</dbReference>
<dbReference type="InterPro" id="IPR005841">
    <property type="entry name" value="Alpha-D-phosphohexomutase_SF"/>
</dbReference>
<keyword evidence="3" id="KW-0597">Phosphoprotein</keyword>
<dbReference type="InterPro" id="IPR016066">
    <property type="entry name" value="A-D-PHexomutase_CS"/>
</dbReference>
<dbReference type="RefSeq" id="WP_289999276.1">
    <property type="nucleotide sequence ID" value="NZ_JAUEPH010000002.1"/>
</dbReference>
<dbReference type="PROSITE" id="PS00710">
    <property type="entry name" value="PGM_PMM"/>
    <property type="match status" value="1"/>
</dbReference>
<keyword evidence="4 7" id="KW-0479">Metal-binding</keyword>
<dbReference type="Proteomes" id="UP001171916">
    <property type="component" value="Unassembled WGS sequence"/>
</dbReference>
<evidence type="ECO:0000313" key="12">
    <source>
        <dbReference type="Proteomes" id="UP001171916"/>
    </source>
</evidence>
<evidence type="ECO:0000259" key="8">
    <source>
        <dbReference type="Pfam" id="PF02878"/>
    </source>
</evidence>
<dbReference type="EC" id="5.4.2.-" evidence="11"/>
<gene>
    <name evidence="11" type="ORF">QVH07_06135</name>
</gene>
<dbReference type="SUPFAM" id="SSF55957">
    <property type="entry name" value="Phosphoglucomutase, C-terminal domain"/>
    <property type="match status" value="1"/>
</dbReference>
<dbReference type="Pfam" id="PF02878">
    <property type="entry name" value="PGM_PMM_I"/>
    <property type="match status" value="1"/>
</dbReference>
<dbReference type="InterPro" id="IPR005845">
    <property type="entry name" value="A-D-PHexomutase_a/b/a-II"/>
</dbReference>
<sequence length="576" mass="64027">MSNIDPKITERAQKWLEGNVDQTTKESIKKLRDSDPTEFIDSFYKDLEFGTGGLRGLMGVGTNRMNVYTVGMATQGLANYLLKCFPGEEIRVAITHDSRINNTLFAKTTADVLTANGIHVYYFREMRPTPMLSFAVRHFGCKSGVMITASHNPKEYNGYKAYWDDGAQVVAPHDKNIIDEVNKISSFDKVNWNKNEELFHYIEEDFDKIYLEKVKGLSLSPGAIKSNEDMPIVFSPIHGASGKMVPAALKAFGFKNIHVVKEQAEPDGNFPTVIYPNPEEAEALSMSVALGKEVNAELVLACDPDGDRYAAVVPNEKGEYELLNGNQTGTLLTNYLLSKWKEAGKLDGNQFMVNTIVTTELINRIAEGFGVKCFNVLTGFKNIAAIIRELEGKETFVGGGEESYGYLVGDFVRDKDGVSACAMVAEAIAYYKTQGKTVFEVLAEVYERFGFYKESLISVTKKGKDGAEQIQALMNGFRTDPPSEMNGIPVEKVIDVKEGTIKNVLSGTEEKLDMDSSNVIQFYLKDGSKISARPSGTEPKIKYYFSVNSPLASEDDYRKVEQELVEKMEGLKSYFS</sequence>
<evidence type="ECO:0000256" key="6">
    <source>
        <dbReference type="ARBA" id="ARBA00023235"/>
    </source>
</evidence>
<evidence type="ECO:0000256" key="4">
    <source>
        <dbReference type="ARBA" id="ARBA00022723"/>
    </source>
</evidence>
<keyword evidence="6 11" id="KW-0413">Isomerase</keyword>
<evidence type="ECO:0000256" key="5">
    <source>
        <dbReference type="ARBA" id="ARBA00022842"/>
    </source>
</evidence>
<proteinExistence type="inferred from homology"/>
<keyword evidence="5 7" id="KW-0460">Magnesium</keyword>
<dbReference type="InterPro" id="IPR036900">
    <property type="entry name" value="A-D-PHexomutase_C_sf"/>
</dbReference>
<feature type="domain" description="Alpha-D-phosphohexomutase alpha/beta/alpha" evidence="9">
    <location>
        <begin position="210"/>
        <end position="316"/>
    </location>
</feature>
<dbReference type="Pfam" id="PF02880">
    <property type="entry name" value="PGM_PMM_III"/>
    <property type="match status" value="1"/>
</dbReference>
<comment type="cofactor">
    <cofactor evidence="1">
        <name>Mg(2+)</name>
        <dbReference type="ChEBI" id="CHEBI:18420"/>
    </cofactor>
</comment>
<evidence type="ECO:0000256" key="3">
    <source>
        <dbReference type="ARBA" id="ARBA00022553"/>
    </source>
</evidence>
<dbReference type="Pfam" id="PF02879">
    <property type="entry name" value="PGM_PMM_II"/>
    <property type="match status" value="1"/>
</dbReference>
<protein>
    <submittedName>
        <fullName evidence="11">Phospho-sugar mutase</fullName>
        <ecNumber evidence="11">5.4.2.-</ecNumber>
    </submittedName>
</protein>
<feature type="domain" description="Alpha-D-phosphohexomutase alpha/beta/alpha" evidence="8">
    <location>
        <begin position="48"/>
        <end position="185"/>
    </location>
</feature>
<dbReference type="InterPro" id="IPR005846">
    <property type="entry name" value="A-D-PHexomutase_a/b/a-III"/>
</dbReference>